<dbReference type="OMA" id="RYDPCAD"/>
<dbReference type="GO" id="GO:0030515">
    <property type="term" value="F:snoRNA binding"/>
    <property type="evidence" value="ECO:0007669"/>
    <property type="project" value="InterPro"/>
</dbReference>
<accession>A0A0N4XQU6</accession>
<reference evidence="8" key="1">
    <citation type="submission" date="2017-02" db="UniProtKB">
        <authorList>
            <consortium name="WormBaseParasite"/>
        </authorList>
    </citation>
    <scope>IDENTIFICATION</scope>
</reference>
<keyword evidence="2" id="KW-0690">Ribosome biogenesis</keyword>
<dbReference type="GO" id="GO:0042254">
    <property type="term" value="P:ribosome biogenesis"/>
    <property type="evidence" value="ECO:0007669"/>
    <property type="project" value="UniProtKB-KW"/>
</dbReference>
<dbReference type="STRING" id="27835.A0A0N4XQU6"/>
<dbReference type="InterPro" id="IPR045056">
    <property type="entry name" value="Nop56/Nop58"/>
</dbReference>
<evidence type="ECO:0000256" key="2">
    <source>
        <dbReference type="ARBA" id="ARBA00022517"/>
    </source>
</evidence>
<evidence type="ECO:0000313" key="8">
    <source>
        <dbReference type="WBParaSite" id="NBR_0000489801-mRNA-1"/>
    </source>
</evidence>
<evidence type="ECO:0000313" key="7">
    <source>
        <dbReference type="Proteomes" id="UP000271162"/>
    </source>
</evidence>
<dbReference type="EMBL" id="UYSL01010237">
    <property type="protein sequence ID" value="VDL68488.1"/>
    <property type="molecule type" value="Genomic_DNA"/>
</dbReference>
<feature type="compositionally biased region" description="Basic residues" evidence="4">
    <location>
        <begin position="113"/>
        <end position="122"/>
    </location>
</feature>
<dbReference type="PROSITE" id="PS51358">
    <property type="entry name" value="NOP"/>
    <property type="match status" value="1"/>
</dbReference>
<keyword evidence="7" id="KW-1185">Reference proteome</keyword>
<dbReference type="PANTHER" id="PTHR10894:SF1">
    <property type="entry name" value="NUCLEOLAR PROTEIN 58"/>
    <property type="match status" value="1"/>
</dbReference>
<evidence type="ECO:0000256" key="1">
    <source>
        <dbReference type="ARBA" id="ARBA00004604"/>
    </source>
</evidence>
<dbReference type="Proteomes" id="UP000271162">
    <property type="component" value="Unassembled WGS sequence"/>
</dbReference>
<feature type="domain" description="Nop" evidence="5">
    <location>
        <begin position="1"/>
        <end position="44"/>
    </location>
</feature>
<feature type="region of interest" description="Disordered" evidence="4">
    <location>
        <begin position="39"/>
        <end position="134"/>
    </location>
</feature>
<dbReference type="InterPro" id="IPR036070">
    <property type="entry name" value="Nop_dom_sf"/>
</dbReference>
<dbReference type="Gene3D" id="1.10.246.90">
    <property type="entry name" value="Nop domain"/>
    <property type="match status" value="1"/>
</dbReference>
<proteinExistence type="predicted"/>
<comment type="subcellular location">
    <subcellularLocation>
        <location evidence="1">Nucleus</location>
        <location evidence="1">Nucleolus</location>
    </subcellularLocation>
</comment>
<dbReference type="WBParaSite" id="NBR_0000489801-mRNA-1">
    <property type="protein sequence ID" value="NBR_0000489801-mRNA-1"/>
    <property type="gene ID" value="NBR_0000489801"/>
</dbReference>
<reference evidence="6 7" key="2">
    <citation type="submission" date="2018-11" db="EMBL/GenBank/DDBJ databases">
        <authorList>
            <consortium name="Pathogen Informatics"/>
        </authorList>
    </citation>
    <scope>NUCLEOTIDE SEQUENCE [LARGE SCALE GENOMIC DNA]</scope>
</reference>
<organism evidence="8">
    <name type="scientific">Nippostrongylus brasiliensis</name>
    <name type="common">Rat hookworm</name>
    <dbReference type="NCBI Taxonomy" id="27835"/>
    <lineage>
        <taxon>Eukaryota</taxon>
        <taxon>Metazoa</taxon>
        <taxon>Ecdysozoa</taxon>
        <taxon>Nematoda</taxon>
        <taxon>Chromadorea</taxon>
        <taxon>Rhabditida</taxon>
        <taxon>Rhabditina</taxon>
        <taxon>Rhabditomorpha</taxon>
        <taxon>Strongyloidea</taxon>
        <taxon>Heligmosomidae</taxon>
        <taxon>Nippostrongylus</taxon>
    </lineage>
</organism>
<dbReference type="InterPro" id="IPR042239">
    <property type="entry name" value="Nop_C"/>
</dbReference>
<protein>
    <submittedName>
        <fullName evidence="8">Nucleolar protein 58 (inferred by orthology to a human protein)</fullName>
    </submittedName>
</protein>
<evidence type="ECO:0000256" key="3">
    <source>
        <dbReference type="ARBA" id="ARBA00023242"/>
    </source>
</evidence>
<evidence type="ECO:0000256" key="4">
    <source>
        <dbReference type="SAM" id="MobiDB-lite"/>
    </source>
</evidence>
<dbReference type="SUPFAM" id="SSF89124">
    <property type="entry name" value="Nop domain"/>
    <property type="match status" value="1"/>
</dbReference>
<gene>
    <name evidence="6" type="ORF">NBR_LOCUS4899</name>
</gene>
<dbReference type="InterPro" id="IPR002687">
    <property type="entry name" value="Nop_dom"/>
</dbReference>
<dbReference type="PANTHER" id="PTHR10894">
    <property type="entry name" value="NUCLEOLAR PROTEIN 5 NUCLEOLAR PROTEIN NOP5 NOP58"/>
    <property type="match status" value="1"/>
</dbReference>
<sequence length="134" mass="15286">MARKLAAKCALATRIDALADESKGAEVGLECRAGLEAVLRSEQERGPKKISGGSHKHEKYHFKSETFEYDANNDAPKKPQKRRFEEDEEDNQPKRVKVEEVEEADTSEAPKSEKKKKKKEKKVKAEDIEEEEEE</sequence>
<dbReference type="GO" id="GO:0031428">
    <property type="term" value="C:box C/D methylation guide snoRNP complex"/>
    <property type="evidence" value="ECO:0007669"/>
    <property type="project" value="InterPro"/>
</dbReference>
<evidence type="ECO:0000313" key="6">
    <source>
        <dbReference type="EMBL" id="VDL68488.1"/>
    </source>
</evidence>
<name>A0A0N4XQU6_NIPBR</name>
<keyword evidence="3" id="KW-0539">Nucleus</keyword>
<dbReference type="GO" id="GO:0032040">
    <property type="term" value="C:small-subunit processome"/>
    <property type="evidence" value="ECO:0007669"/>
    <property type="project" value="InterPro"/>
</dbReference>
<evidence type="ECO:0000259" key="5">
    <source>
        <dbReference type="PROSITE" id="PS51358"/>
    </source>
</evidence>
<dbReference type="AlphaFoldDB" id="A0A0N4XQU6"/>